<accession>A0AAE3V247</accession>
<dbReference type="AlphaFoldDB" id="A0AAE3V247"/>
<gene>
    <name evidence="1" type="ORF">LBW55_24160</name>
</gene>
<name>A0AAE3V247_RALSL</name>
<comment type="caution">
    <text evidence="1">The sequence shown here is derived from an EMBL/GenBank/DDBJ whole genome shotgun (WGS) entry which is preliminary data.</text>
</comment>
<dbReference type="EMBL" id="JAIVEX010000016">
    <property type="protein sequence ID" value="MDB0524711.1"/>
    <property type="molecule type" value="Genomic_DNA"/>
</dbReference>
<sequence>MTVSLCRAGVPAAHGIGRAAAFFEEDGKILGDAPAGGAGFAVQLCNEMRGSHQVCCHTVDAGPGSGHAFKRGTPHAVVEAALAYCIRAFAAGCIGLLASVNDDGAGCVFNAIAVTRLWIF</sequence>
<evidence type="ECO:0000313" key="1">
    <source>
        <dbReference type="EMBL" id="MDB0524711.1"/>
    </source>
</evidence>
<protein>
    <submittedName>
        <fullName evidence="1">Uncharacterized protein</fullName>
    </submittedName>
</protein>
<proteinExistence type="predicted"/>
<dbReference type="Proteomes" id="UP001143674">
    <property type="component" value="Unassembled WGS sequence"/>
</dbReference>
<reference evidence="1" key="1">
    <citation type="submission" date="2021-09" db="EMBL/GenBank/DDBJ databases">
        <title>Genomic analysis of Ralstonia spp.</title>
        <authorList>
            <person name="Aburjaile F."/>
            <person name="Ariute J.C."/>
            <person name="Pais A.K.L."/>
            <person name="Albuquerque G.M.R."/>
            <person name="Silva A.M.F."/>
            <person name="Brenig B."/>
            <person name="Azevedo V."/>
            <person name="Matiuzzi M."/>
            <person name="Ramos R."/>
            <person name="Goes-Neto A."/>
            <person name="Soares S."/>
            <person name="Iseppon A.M.B."/>
            <person name="Souza E."/>
            <person name="Gama M."/>
        </authorList>
    </citation>
    <scope>NUCLEOTIDE SEQUENCE</scope>
    <source>
        <strain evidence="1">B4</strain>
    </source>
</reference>
<dbReference type="RefSeq" id="WP_139111280.1">
    <property type="nucleotide sequence ID" value="NZ_CDQJ01000001.1"/>
</dbReference>
<evidence type="ECO:0000313" key="2">
    <source>
        <dbReference type="Proteomes" id="UP001143674"/>
    </source>
</evidence>
<organism evidence="1 2">
    <name type="scientific">Ralstonia solanacearum</name>
    <name type="common">Pseudomonas solanacearum</name>
    <dbReference type="NCBI Taxonomy" id="305"/>
    <lineage>
        <taxon>Bacteria</taxon>
        <taxon>Pseudomonadati</taxon>
        <taxon>Pseudomonadota</taxon>
        <taxon>Betaproteobacteria</taxon>
        <taxon>Burkholderiales</taxon>
        <taxon>Burkholderiaceae</taxon>
        <taxon>Ralstonia</taxon>
        <taxon>Ralstonia solanacearum species complex</taxon>
    </lineage>
</organism>